<dbReference type="PANTHER" id="PTHR36159">
    <property type="entry name" value="PROTEIN CBG23766"/>
    <property type="match status" value="1"/>
</dbReference>
<name>A0A158P4P6_TETUR</name>
<protein>
    <submittedName>
        <fullName evidence="1">Uncharacterized protein</fullName>
    </submittedName>
</protein>
<keyword evidence="2" id="KW-1185">Reference proteome</keyword>
<dbReference type="PANTHER" id="PTHR36159:SF1">
    <property type="entry name" value="RETROVIRUS-RELATED POL POLYPROTEIN FROM TRANSPOSON 412-LIKE PROTEIN"/>
    <property type="match status" value="1"/>
</dbReference>
<reference evidence="2" key="1">
    <citation type="submission" date="2011-08" db="EMBL/GenBank/DDBJ databases">
        <authorList>
            <person name="Rombauts S."/>
        </authorList>
    </citation>
    <scope>NUCLEOTIDE SEQUENCE</scope>
    <source>
        <strain evidence="2">London</strain>
    </source>
</reference>
<sequence length="538" mass="61272">MIQRKTYCPKDSDFNDYFAHQVGSGFGDIRIVRGPRYQRGYGFGSFFSRLAMPVIRYLGKEALNKGVSIGKRVVQDPQIQQAFKDSVKDLANKGLAKIKEKVVTQEGSGRKRLYKRRQKSKPQKSLRKYIHASSSPATIAELDLFQFPPTQTVIESIYDTEYRPIGSIAKANVFEFIVPASEHYTDLSATYLYAKMKIDVPTGKSVTPTNNFAASLFEQLDVYFGSVNVTPGNSLYHYQSYIDDIFFKYKSPLDDCQMINDTDSARSDRIKDKKEFDIIIPIHAPMFQQEKFLIDNVPISLRFKCAPQTFGLNSATEVTPLSVEFTQLSLFIRRVKLYAPVQMAITSQLEKSPAKYYFQRNEVKSFHLPKDFAANSIDNVYNGQLPRKIIVGFVSDDAFNAKLTKDSFNFEHKNLQSATIVVNGTKIPSTPYQPDFKNKLFMREYFNVFRSMNQDNGIPKINLKYQNYSDKYPLLVFDLTDDGTLASDSGVLSMIKRGNVRMDIQFSSALSEGMHMLVFAIYDSVLQIDAARNIVTDY</sequence>
<dbReference type="AlphaFoldDB" id="A0A158P4P6"/>
<proteinExistence type="predicted"/>
<dbReference type="EnsemblMetazoa" id="tetur06g06923.1">
    <property type="protein sequence ID" value="tetur06g06923.1"/>
    <property type="gene ID" value="tetur06g06923"/>
</dbReference>
<evidence type="ECO:0000313" key="1">
    <source>
        <dbReference type="EnsemblMetazoa" id="tetur06g06923.1"/>
    </source>
</evidence>
<dbReference type="EMBL" id="CAEY01001792">
    <property type="status" value="NOT_ANNOTATED_CDS"/>
    <property type="molecule type" value="Genomic_DNA"/>
</dbReference>
<accession>A0A158P4P6</accession>
<dbReference type="STRING" id="32264.A0A158P4P6"/>
<organism evidence="1 2">
    <name type="scientific">Tetranychus urticae</name>
    <name type="common">Two-spotted spider mite</name>
    <dbReference type="NCBI Taxonomy" id="32264"/>
    <lineage>
        <taxon>Eukaryota</taxon>
        <taxon>Metazoa</taxon>
        <taxon>Ecdysozoa</taxon>
        <taxon>Arthropoda</taxon>
        <taxon>Chelicerata</taxon>
        <taxon>Arachnida</taxon>
        <taxon>Acari</taxon>
        <taxon>Acariformes</taxon>
        <taxon>Trombidiformes</taxon>
        <taxon>Prostigmata</taxon>
        <taxon>Eleutherengona</taxon>
        <taxon>Raphignathae</taxon>
        <taxon>Tetranychoidea</taxon>
        <taxon>Tetranychidae</taxon>
        <taxon>Tetranychus</taxon>
    </lineage>
</organism>
<dbReference type="Proteomes" id="UP000015104">
    <property type="component" value="Unassembled WGS sequence"/>
</dbReference>
<reference evidence="1" key="2">
    <citation type="submission" date="2016-04" db="UniProtKB">
        <authorList>
            <consortium name="EnsemblMetazoa"/>
        </authorList>
    </citation>
    <scope>IDENTIFICATION</scope>
</reference>
<evidence type="ECO:0000313" key="2">
    <source>
        <dbReference type="Proteomes" id="UP000015104"/>
    </source>
</evidence>